<dbReference type="GO" id="GO:0005886">
    <property type="term" value="C:plasma membrane"/>
    <property type="evidence" value="ECO:0007669"/>
    <property type="project" value="UniProtKB-SubCell"/>
</dbReference>
<feature type="transmembrane region" description="Helical" evidence="7">
    <location>
        <begin position="7"/>
        <end position="29"/>
    </location>
</feature>
<dbReference type="GO" id="GO:0055085">
    <property type="term" value="P:transmembrane transport"/>
    <property type="evidence" value="ECO:0007669"/>
    <property type="project" value="InterPro"/>
</dbReference>
<dbReference type="CDD" id="cd06261">
    <property type="entry name" value="TM_PBP2"/>
    <property type="match status" value="1"/>
</dbReference>
<feature type="transmembrane region" description="Helical" evidence="7">
    <location>
        <begin position="202"/>
        <end position="224"/>
    </location>
</feature>
<comment type="similarity">
    <text evidence="7">Belongs to the binding-protein-dependent transport system permease family.</text>
</comment>
<organism evidence="9 10">
    <name type="scientific">Granulosicoccus antarcticus IMCC3135</name>
    <dbReference type="NCBI Taxonomy" id="1192854"/>
    <lineage>
        <taxon>Bacteria</taxon>
        <taxon>Pseudomonadati</taxon>
        <taxon>Pseudomonadota</taxon>
        <taxon>Gammaproteobacteria</taxon>
        <taxon>Chromatiales</taxon>
        <taxon>Granulosicoccaceae</taxon>
        <taxon>Granulosicoccus</taxon>
    </lineage>
</organism>
<name>A0A2Z2NQ46_9GAMM</name>
<gene>
    <name evidence="9" type="primary">lacF_2</name>
    <name evidence="9" type="ORF">IMCC3135_03985</name>
</gene>
<dbReference type="InterPro" id="IPR050809">
    <property type="entry name" value="UgpAE/MalFG_permease"/>
</dbReference>
<keyword evidence="3" id="KW-1003">Cell membrane</keyword>
<evidence type="ECO:0000256" key="2">
    <source>
        <dbReference type="ARBA" id="ARBA00022448"/>
    </source>
</evidence>
<evidence type="ECO:0000256" key="6">
    <source>
        <dbReference type="ARBA" id="ARBA00023136"/>
    </source>
</evidence>
<keyword evidence="2 7" id="KW-0813">Transport</keyword>
<dbReference type="InterPro" id="IPR035906">
    <property type="entry name" value="MetI-like_sf"/>
</dbReference>
<dbReference type="EMBL" id="CP018632">
    <property type="protein sequence ID" value="ASJ70910.1"/>
    <property type="molecule type" value="Genomic_DNA"/>
</dbReference>
<evidence type="ECO:0000256" key="4">
    <source>
        <dbReference type="ARBA" id="ARBA00022692"/>
    </source>
</evidence>
<feature type="transmembrane region" description="Helical" evidence="7">
    <location>
        <begin position="259"/>
        <end position="279"/>
    </location>
</feature>
<evidence type="ECO:0000313" key="9">
    <source>
        <dbReference type="EMBL" id="ASJ70910.1"/>
    </source>
</evidence>
<reference evidence="9 10" key="1">
    <citation type="submission" date="2016-12" db="EMBL/GenBank/DDBJ databases">
        <authorList>
            <person name="Song W.-J."/>
            <person name="Kurnit D.M."/>
        </authorList>
    </citation>
    <scope>NUCLEOTIDE SEQUENCE [LARGE SCALE GENOMIC DNA]</scope>
    <source>
        <strain evidence="9 10">IMCC3135</strain>
    </source>
</reference>
<keyword evidence="5 7" id="KW-1133">Transmembrane helix</keyword>
<keyword evidence="10" id="KW-1185">Reference proteome</keyword>
<protein>
    <submittedName>
        <fullName evidence="9">Lactose transport system permease protein LacF</fullName>
    </submittedName>
</protein>
<evidence type="ECO:0000256" key="7">
    <source>
        <dbReference type="RuleBase" id="RU363032"/>
    </source>
</evidence>
<feature type="transmembrane region" description="Helical" evidence="7">
    <location>
        <begin position="68"/>
        <end position="91"/>
    </location>
</feature>
<dbReference type="Pfam" id="PF00528">
    <property type="entry name" value="BPD_transp_1"/>
    <property type="match status" value="1"/>
</dbReference>
<keyword evidence="4 7" id="KW-0812">Transmembrane</keyword>
<dbReference type="InterPro" id="IPR000515">
    <property type="entry name" value="MetI-like"/>
</dbReference>
<keyword evidence="6 7" id="KW-0472">Membrane</keyword>
<dbReference type="SUPFAM" id="SSF160964">
    <property type="entry name" value="MalF N-terminal region-like"/>
    <property type="match status" value="1"/>
</dbReference>
<dbReference type="Proteomes" id="UP000250079">
    <property type="component" value="Chromosome"/>
</dbReference>
<feature type="transmembrane region" description="Helical" evidence="7">
    <location>
        <begin position="154"/>
        <end position="181"/>
    </location>
</feature>
<evidence type="ECO:0000256" key="3">
    <source>
        <dbReference type="ARBA" id="ARBA00022475"/>
    </source>
</evidence>
<accession>A0A2Z2NQ46</accession>
<dbReference type="PANTHER" id="PTHR43227">
    <property type="entry name" value="BLL4140 PROTEIN"/>
    <property type="match status" value="1"/>
</dbReference>
<evidence type="ECO:0000256" key="1">
    <source>
        <dbReference type="ARBA" id="ARBA00004651"/>
    </source>
</evidence>
<evidence type="ECO:0000256" key="5">
    <source>
        <dbReference type="ARBA" id="ARBA00022989"/>
    </source>
</evidence>
<dbReference type="PROSITE" id="PS50928">
    <property type="entry name" value="ABC_TM1"/>
    <property type="match status" value="1"/>
</dbReference>
<dbReference type="AlphaFoldDB" id="A0A2Z2NQ46"/>
<comment type="subcellular location">
    <subcellularLocation>
        <location evidence="1 7">Cell membrane</location>
        <topology evidence="1 7">Multi-pass membrane protein</topology>
    </subcellularLocation>
</comment>
<sequence>MRTLRRYRIFLFTLPAILVIGMFFVYPILLSLRLSFTDFTGVGIASDVGWKNYERIFTRSRYLDAFKVTIFFTVIVVFIQTIIGLFFAALLHRLPAVRNLCRAALFTPAMMSFVIVGYVWQFIYSPFNGGLNAALASIGLDGLQHNWLGDPNTALFAVAFAHIWMFIGYTTAIFLAGYANIPSEIEEASKLEGASNWQRFRHIEVPLLASSFTINITLSTIGTLKTFELPFIMTRGGPDGATRTLSLHIIDSLFGKYKFGFASALSIIMLILVVLVAFLQNRYLRSREENT</sequence>
<dbReference type="KEGG" id="gai:IMCC3135_03985"/>
<proteinExistence type="inferred from homology"/>
<feature type="transmembrane region" description="Helical" evidence="7">
    <location>
        <begin position="103"/>
        <end position="123"/>
    </location>
</feature>
<dbReference type="PANTHER" id="PTHR43227:SF11">
    <property type="entry name" value="BLL4140 PROTEIN"/>
    <property type="match status" value="1"/>
</dbReference>
<evidence type="ECO:0000313" key="10">
    <source>
        <dbReference type="Proteomes" id="UP000250079"/>
    </source>
</evidence>
<evidence type="ECO:0000259" key="8">
    <source>
        <dbReference type="PROSITE" id="PS50928"/>
    </source>
</evidence>
<dbReference type="SUPFAM" id="SSF161098">
    <property type="entry name" value="MetI-like"/>
    <property type="match status" value="1"/>
</dbReference>
<dbReference type="RefSeq" id="WP_205737893.1">
    <property type="nucleotide sequence ID" value="NZ_CP018632.1"/>
</dbReference>
<feature type="domain" description="ABC transmembrane type-1" evidence="8">
    <location>
        <begin position="66"/>
        <end position="280"/>
    </location>
</feature>
<dbReference type="Gene3D" id="1.10.3720.10">
    <property type="entry name" value="MetI-like"/>
    <property type="match status" value="1"/>
</dbReference>